<dbReference type="RefSeq" id="XP_033777207.1">
    <property type="nucleotide sequence ID" value="XM_033921316.1"/>
</dbReference>
<dbReference type="FunFam" id="1.20.1280.50:FF:000002">
    <property type="entry name" value="F-box only protein 44"/>
    <property type="match status" value="1"/>
</dbReference>
<dbReference type="Gene3D" id="1.20.1280.50">
    <property type="match status" value="1"/>
</dbReference>
<dbReference type="InterPro" id="IPR039752">
    <property type="entry name" value="F-box_only"/>
</dbReference>
<feature type="domain" description="F-box" evidence="2">
    <location>
        <begin position="2"/>
        <end position="49"/>
    </location>
</feature>
<organism evidence="4 8">
    <name type="scientific">Geotrypetes seraphini</name>
    <name type="common">Gaboon caecilian</name>
    <name type="synonym">Caecilia seraphini</name>
    <dbReference type="NCBI Taxonomy" id="260995"/>
    <lineage>
        <taxon>Eukaryota</taxon>
        <taxon>Metazoa</taxon>
        <taxon>Chordata</taxon>
        <taxon>Craniata</taxon>
        <taxon>Vertebrata</taxon>
        <taxon>Euteleostomi</taxon>
        <taxon>Amphibia</taxon>
        <taxon>Gymnophiona</taxon>
        <taxon>Geotrypetes</taxon>
    </lineage>
</organism>
<dbReference type="PANTHER" id="PTHR12125">
    <property type="entry name" value="F-BOX ONLY PROTEIN 6-LIKE PROTEIN"/>
    <property type="match status" value="1"/>
</dbReference>
<evidence type="ECO:0000259" key="2">
    <source>
        <dbReference type="PROSITE" id="PS50181"/>
    </source>
</evidence>
<dbReference type="GeneID" id="117348813"/>
<gene>
    <name evidence="5 6 7 8" type="primary">LOC117348813</name>
</gene>
<dbReference type="SMART" id="SM01198">
    <property type="entry name" value="FBA"/>
    <property type="match status" value="1"/>
</dbReference>
<dbReference type="RefSeq" id="XP_033777208.1">
    <property type="nucleotide sequence ID" value="XM_033921317.1"/>
</dbReference>
<reference evidence="5 6" key="1">
    <citation type="submission" date="2025-04" db="UniProtKB">
        <authorList>
            <consortium name="RefSeq"/>
        </authorList>
    </citation>
    <scope>IDENTIFICATION</scope>
</reference>
<feature type="domain" description="FBA" evidence="3">
    <location>
        <begin position="70"/>
        <end position="251"/>
    </location>
</feature>
<dbReference type="GO" id="GO:0031146">
    <property type="term" value="P:SCF-dependent proteasomal ubiquitin-dependent protein catabolic process"/>
    <property type="evidence" value="ECO:0007669"/>
    <property type="project" value="TreeGrafter"/>
</dbReference>
<evidence type="ECO:0000313" key="5">
    <source>
        <dbReference type="RefSeq" id="XP_033777206.1"/>
    </source>
</evidence>
<dbReference type="InterPro" id="IPR007397">
    <property type="entry name" value="F-box-assoc_dom"/>
</dbReference>
<dbReference type="GO" id="GO:0006516">
    <property type="term" value="P:glycoprotein catabolic process"/>
    <property type="evidence" value="ECO:0007669"/>
    <property type="project" value="TreeGrafter"/>
</dbReference>
<dbReference type="GO" id="GO:0036503">
    <property type="term" value="P:ERAD pathway"/>
    <property type="evidence" value="ECO:0007669"/>
    <property type="project" value="TreeGrafter"/>
</dbReference>
<evidence type="ECO:0000313" key="4">
    <source>
        <dbReference type="Proteomes" id="UP000515159"/>
    </source>
</evidence>
<dbReference type="AlphaFoldDB" id="A0A6P8P123"/>
<protein>
    <submittedName>
        <fullName evidence="5 6">F-box only protein 6-like isoform X1</fullName>
    </submittedName>
</protein>
<dbReference type="FunFam" id="2.60.120.260:FF:000012">
    <property type="entry name" value="F-box only protein 2"/>
    <property type="match status" value="1"/>
</dbReference>
<evidence type="ECO:0000313" key="6">
    <source>
        <dbReference type="RefSeq" id="XP_033777207.1"/>
    </source>
</evidence>
<dbReference type="RefSeq" id="XP_033777206.1">
    <property type="nucleotide sequence ID" value="XM_033921315.1"/>
</dbReference>
<dbReference type="Proteomes" id="UP000515159">
    <property type="component" value="Chromosome 15"/>
</dbReference>
<dbReference type="InterPro" id="IPR036047">
    <property type="entry name" value="F-box-like_dom_sf"/>
</dbReference>
<dbReference type="SUPFAM" id="SSF49785">
    <property type="entry name" value="Galactose-binding domain-like"/>
    <property type="match status" value="1"/>
</dbReference>
<accession>A0A6P8P123</accession>
<dbReference type="Gene3D" id="2.60.120.260">
    <property type="entry name" value="Galactose-binding domain-like"/>
    <property type="match status" value="1"/>
</dbReference>
<keyword evidence="1" id="KW-0833">Ubl conjugation pathway</keyword>
<dbReference type="PROSITE" id="PS51114">
    <property type="entry name" value="FBA"/>
    <property type="match status" value="1"/>
</dbReference>
<evidence type="ECO:0000256" key="1">
    <source>
        <dbReference type="ARBA" id="ARBA00022786"/>
    </source>
</evidence>
<dbReference type="RefSeq" id="XP_033777209.1">
    <property type="nucleotide sequence ID" value="XM_033921318.1"/>
</dbReference>
<dbReference type="GO" id="GO:0005737">
    <property type="term" value="C:cytoplasm"/>
    <property type="evidence" value="ECO:0007669"/>
    <property type="project" value="UniProtKB-ARBA"/>
</dbReference>
<dbReference type="InterPro" id="IPR001810">
    <property type="entry name" value="F-box_dom"/>
</dbReference>
<dbReference type="SUPFAM" id="SSF81383">
    <property type="entry name" value="F-box domain"/>
    <property type="match status" value="1"/>
</dbReference>
<dbReference type="SMART" id="SM00256">
    <property type="entry name" value="FBOX"/>
    <property type="match status" value="1"/>
</dbReference>
<dbReference type="PANTHER" id="PTHR12125:SF12">
    <property type="entry name" value="F-BOX ONLY PROTEIN 6"/>
    <property type="match status" value="1"/>
</dbReference>
<evidence type="ECO:0000313" key="7">
    <source>
        <dbReference type="RefSeq" id="XP_033777208.1"/>
    </source>
</evidence>
<dbReference type="OrthoDB" id="1107553at2759"/>
<evidence type="ECO:0000259" key="3">
    <source>
        <dbReference type="PROSITE" id="PS51114"/>
    </source>
</evidence>
<proteinExistence type="predicted"/>
<name>A0A6P8P123_GEOSA</name>
<dbReference type="GO" id="GO:0019005">
    <property type="term" value="C:SCF ubiquitin ligase complex"/>
    <property type="evidence" value="ECO:0007669"/>
    <property type="project" value="TreeGrafter"/>
</dbReference>
<dbReference type="PROSITE" id="PS50181">
    <property type="entry name" value="FBOX"/>
    <property type="match status" value="1"/>
</dbReference>
<dbReference type="InterPro" id="IPR008979">
    <property type="entry name" value="Galactose-bd-like_sf"/>
</dbReference>
<dbReference type="CDD" id="cd22168">
    <property type="entry name" value="F-box_FBXO6-like"/>
    <property type="match status" value="1"/>
</dbReference>
<dbReference type="Pfam" id="PF12937">
    <property type="entry name" value="F-box-like"/>
    <property type="match status" value="1"/>
</dbReference>
<dbReference type="GO" id="GO:0061630">
    <property type="term" value="F:ubiquitin protein ligase activity"/>
    <property type="evidence" value="ECO:0007669"/>
    <property type="project" value="TreeGrafter"/>
</dbReference>
<dbReference type="Pfam" id="PF04300">
    <property type="entry name" value="FBA"/>
    <property type="match status" value="1"/>
</dbReference>
<sequence length="255" mass="29826">MVLTISNLPDDVMVEVLSLVPAGQLIHSCKLVCVLWKNIVDLPTLWKRKSQKEGFVPKECKRNPRDWRAFYFVSKKKKNLLKNPCANEGLDSWEILENGGNGWKTENLPGDHGRAFHDPLVQKYFVTSHDLCKKSQIIHLKQEGYWEELMDTIQPDIEIKDWYAARYDCGCQYQLCVQLLSQDYIVRQQFCPELVIIEQWSDAQWREVTHTFKNYGPGVRYIRFQHGGQDTQWWAGWYGVRLTSSSVTILPEEIM</sequence>
<evidence type="ECO:0000313" key="8">
    <source>
        <dbReference type="RefSeq" id="XP_033777209.1"/>
    </source>
</evidence>
<dbReference type="KEGG" id="gsh:117348813"/>
<keyword evidence="4" id="KW-1185">Reference proteome</keyword>